<dbReference type="AlphaFoldDB" id="A0AAN6DWV8"/>
<reference evidence="3" key="1">
    <citation type="journal article" date="2022" name="bioRxiv">
        <title>Deciphering the potential niche of two novel black yeast fungi from a biological soil crust based on their genomes, phenotypes, and melanin regulation.</title>
        <authorList>
            <consortium name="DOE Joint Genome Institute"/>
            <person name="Carr E.C."/>
            <person name="Barton Q."/>
            <person name="Grambo S."/>
            <person name="Sullivan M."/>
            <person name="Renfro C.M."/>
            <person name="Kuo A."/>
            <person name="Pangilinan J."/>
            <person name="Lipzen A."/>
            <person name="Keymanesh K."/>
            <person name="Savage E."/>
            <person name="Barry K."/>
            <person name="Grigoriev I.V."/>
            <person name="Riekhof W.R."/>
            <person name="Harris S.S."/>
        </authorList>
    </citation>
    <scope>NUCLEOTIDE SEQUENCE</scope>
    <source>
        <strain evidence="3">JF 03-4F</strain>
    </source>
</reference>
<sequence length="328" mass="35874">MANSHPENAGFAKPWQEFIAEFGGAPLLHGPLENAFKDWDELLSKLVAKYDFPGPDTSVEVKDLQINDHGLTCRVYKPLNALGTGSLGLYFHGGGWAMGDLNGEDAQCRLISKQCNMVLVSVDYRLSPKHKYPAALDDCTEAAKWALSSQRTLGTNDAPITLIGGSAGGGLAFSTALRLIDDGLAAQVAGVAAMVPVTVHPDAVPSDLKAKYTSYEEHAEHTVNTKSAMEAFFDAYGAPPDDKYTSCLLHPNLMKLRRAYIVECGTDTLRDDSRLMREKLESLNIPVKYDSYPGYPHYSWTFPSKALEEHQKDFSGNLVQGVNWVCKA</sequence>
<gene>
    <name evidence="3" type="ORF">EDD36DRAFT_495997</name>
</gene>
<dbReference type="Gene3D" id="3.40.50.1820">
    <property type="entry name" value="alpha/beta hydrolase"/>
    <property type="match status" value="1"/>
</dbReference>
<accession>A0AAN6DWV8</accession>
<dbReference type="GO" id="GO:0016787">
    <property type="term" value="F:hydrolase activity"/>
    <property type="evidence" value="ECO:0007669"/>
    <property type="project" value="UniProtKB-KW"/>
</dbReference>
<evidence type="ECO:0000313" key="4">
    <source>
        <dbReference type="Proteomes" id="UP001203852"/>
    </source>
</evidence>
<keyword evidence="1 3" id="KW-0378">Hydrolase</keyword>
<dbReference type="EMBL" id="MU404354">
    <property type="protein sequence ID" value="KAI1612737.1"/>
    <property type="molecule type" value="Genomic_DNA"/>
</dbReference>
<name>A0AAN6DWV8_9EURO</name>
<dbReference type="InterPro" id="IPR029058">
    <property type="entry name" value="AB_hydrolase_fold"/>
</dbReference>
<keyword evidence="4" id="KW-1185">Reference proteome</keyword>
<protein>
    <submittedName>
        <fullName evidence="3">Alpha/Beta hydrolase protein</fullName>
    </submittedName>
</protein>
<evidence type="ECO:0000259" key="2">
    <source>
        <dbReference type="Pfam" id="PF07859"/>
    </source>
</evidence>
<dbReference type="Proteomes" id="UP001203852">
    <property type="component" value="Unassembled WGS sequence"/>
</dbReference>
<feature type="domain" description="Alpha/beta hydrolase fold-3" evidence="2">
    <location>
        <begin position="89"/>
        <end position="298"/>
    </location>
</feature>
<organism evidence="3 4">
    <name type="scientific">Exophiala viscosa</name>
    <dbReference type="NCBI Taxonomy" id="2486360"/>
    <lineage>
        <taxon>Eukaryota</taxon>
        <taxon>Fungi</taxon>
        <taxon>Dikarya</taxon>
        <taxon>Ascomycota</taxon>
        <taxon>Pezizomycotina</taxon>
        <taxon>Eurotiomycetes</taxon>
        <taxon>Chaetothyriomycetidae</taxon>
        <taxon>Chaetothyriales</taxon>
        <taxon>Herpotrichiellaceae</taxon>
        <taxon>Exophiala</taxon>
    </lineage>
</organism>
<comment type="caution">
    <text evidence="3">The sequence shown here is derived from an EMBL/GenBank/DDBJ whole genome shotgun (WGS) entry which is preliminary data.</text>
</comment>
<dbReference type="InterPro" id="IPR013094">
    <property type="entry name" value="AB_hydrolase_3"/>
</dbReference>
<proteinExistence type="predicted"/>
<evidence type="ECO:0000313" key="3">
    <source>
        <dbReference type="EMBL" id="KAI1612737.1"/>
    </source>
</evidence>
<dbReference type="InterPro" id="IPR050300">
    <property type="entry name" value="GDXG_lipolytic_enzyme"/>
</dbReference>
<evidence type="ECO:0000256" key="1">
    <source>
        <dbReference type="ARBA" id="ARBA00022801"/>
    </source>
</evidence>
<dbReference type="PANTHER" id="PTHR48081">
    <property type="entry name" value="AB HYDROLASE SUPERFAMILY PROTEIN C4A8.06C"/>
    <property type="match status" value="1"/>
</dbReference>
<dbReference type="SUPFAM" id="SSF53474">
    <property type="entry name" value="alpha/beta-Hydrolases"/>
    <property type="match status" value="1"/>
</dbReference>
<dbReference type="PANTHER" id="PTHR48081:SF8">
    <property type="entry name" value="ALPHA_BETA HYDROLASE FOLD-3 DOMAIN-CONTAINING PROTEIN-RELATED"/>
    <property type="match status" value="1"/>
</dbReference>
<dbReference type="Pfam" id="PF07859">
    <property type="entry name" value="Abhydrolase_3"/>
    <property type="match status" value="1"/>
</dbReference>